<dbReference type="InterPro" id="IPR007197">
    <property type="entry name" value="rSAM"/>
</dbReference>
<dbReference type="GO" id="GO:0005525">
    <property type="term" value="F:GTP binding"/>
    <property type="evidence" value="ECO:0007669"/>
    <property type="project" value="UniProtKB-UniRule"/>
</dbReference>
<dbReference type="HAMAP" id="MF_01225_B">
    <property type="entry name" value="MoaA_B"/>
    <property type="match status" value="1"/>
</dbReference>
<feature type="binding site" evidence="12">
    <location>
        <position position="45"/>
    </location>
    <ligand>
        <name>S-adenosyl-L-methionine</name>
        <dbReference type="ChEBI" id="CHEBI:59789"/>
    </ligand>
</feature>
<dbReference type="PROSITE" id="PS51918">
    <property type="entry name" value="RADICAL_SAM"/>
    <property type="match status" value="1"/>
</dbReference>
<comment type="pathway">
    <text evidence="12">Cofactor biosynthesis; molybdopterin biosynthesis.</text>
</comment>
<feature type="binding site" evidence="12">
    <location>
        <position position="112"/>
    </location>
    <ligand>
        <name>GTP</name>
        <dbReference type="ChEBI" id="CHEBI:37565"/>
    </ligand>
</feature>
<keyword evidence="5 12" id="KW-0547">Nucleotide-binding</keyword>
<dbReference type="SFLD" id="SFLDS00029">
    <property type="entry name" value="Radical_SAM"/>
    <property type="match status" value="1"/>
</dbReference>
<sequence>MTKPKADWRNPGPAPTGGPLIDTFGRVGGDLRISVIDKCNLRCTYCMPAEGLPWLEKEELLTVDEIDRLARLFHSLGVRDFKITGGEPTVRRELPEIVARVCALEGVDVSITTNGLLLDRLARPLREAGLRRITVSCDSLMRHRYAEMTRRDAFDKVTAGLEAAREAGFDPIKINCVVIRGSNEDEAVDFARLAREGGYDVRFIEYMPLDAERTWEREKVVPAAETLAAVSAAYDLAPVVQDAPQPATSFRFADGAPGVLGFIPSVTKPFCDSCNRMRTTAEGAFRVCLFALEETDLRTALRSGADDAELERLVREALWHKWPGHKINHPDFVRPDRSMSMIGG</sequence>
<comment type="caution">
    <text evidence="12">Lacks conserved residue(s) required for the propagation of feature annotation.</text>
</comment>
<dbReference type="GO" id="GO:1904047">
    <property type="term" value="F:S-adenosyl-L-methionine binding"/>
    <property type="evidence" value="ECO:0007669"/>
    <property type="project" value="UniProtKB-UniRule"/>
</dbReference>
<dbReference type="InterPro" id="IPR010505">
    <property type="entry name" value="MoaA_twitch"/>
</dbReference>
<dbReference type="InterPro" id="IPR006638">
    <property type="entry name" value="Elp3/MiaA/NifB-like_rSAM"/>
</dbReference>
<dbReference type="InterPro" id="IPR058240">
    <property type="entry name" value="rSAM_sf"/>
</dbReference>
<evidence type="ECO:0000256" key="3">
    <source>
        <dbReference type="ARBA" id="ARBA00022691"/>
    </source>
</evidence>
<proteinExistence type="inferred from homology"/>
<dbReference type="EC" id="4.1.99.22" evidence="1 12"/>
<dbReference type="SFLD" id="SFLDG01386">
    <property type="entry name" value="main_SPASM_domain-containing"/>
    <property type="match status" value="1"/>
</dbReference>
<dbReference type="EMBL" id="QVIG01000001">
    <property type="protein sequence ID" value="RGD57300.1"/>
    <property type="molecule type" value="Genomic_DNA"/>
</dbReference>
<dbReference type="PANTHER" id="PTHR22960:SF0">
    <property type="entry name" value="MOLYBDENUM COFACTOR BIOSYNTHESIS PROTEIN 1"/>
    <property type="match status" value="1"/>
</dbReference>
<protein>
    <recommendedName>
        <fullName evidence="1 12">GTP 3',8-cyclase</fullName>
        <ecNumber evidence="1 12">4.1.99.22</ecNumber>
    </recommendedName>
    <alternativeName>
        <fullName evidence="12">Molybdenum cofactor biosynthesis protein A</fullName>
    </alternativeName>
</protein>
<feature type="binding site" evidence="12">
    <location>
        <position position="46"/>
    </location>
    <ligand>
        <name>[4Fe-4S] cluster</name>
        <dbReference type="ChEBI" id="CHEBI:49883"/>
        <label>1</label>
        <note>4Fe-4S-S-AdoMet</note>
    </ligand>
</feature>
<feature type="binding site" evidence="12">
    <location>
        <position position="274"/>
    </location>
    <ligand>
        <name>[4Fe-4S] cluster</name>
        <dbReference type="ChEBI" id="CHEBI:49883"/>
        <label>2</label>
        <note>4Fe-4S-substrate</note>
    </ligand>
</feature>
<comment type="cofactor">
    <cofactor evidence="12">
        <name>[4Fe-4S] cluster</name>
        <dbReference type="ChEBI" id="CHEBI:49883"/>
    </cofactor>
    <text evidence="12">Binds 2 [4Fe-4S] clusters. Binds 1 [4Fe-4S] cluster coordinated with 3 cysteines and an exchangeable S-adenosyl-L-methionine and 1 [4Fe-4S] cluster coordinated with 3 cysteines and the GTP-derived substrate.</text>
</comment>
<feature type="region of interest" description="Disordered" evidence="13">
    <location>
        <begin position="1"/>
        <end position="20"/>
    </location>
</feature>
<dbReference type="GO" id="GO:0006777">
    <property type="term" value="P:Mo-molybdopterin cofactor biosynthetic process"/>
    <property type="evidence" value="ECO:0007669"/>
    <property type="project" value="UniProtKB-UniRule"/>
</dbReference>
<evidence type="ECO:0000313" key="16">
    <source>
        <dbReference type="Proteomes" id="UP000263377"/>
    </source>
</evidence>
<evidence type="ECO:0000256" key="7">
    <source>
        <dbReference type="ARBA" id="ARBA00023014"/>
    </source>
</evidence>
<dbReference type="InterPro" id="IPR013785">
    <property type="entry name" value="Aldolase_TIM"/>
</dbReference>
<feature type="binding site" evidence="12">
    <location>
        <position position="39"/>
    </location>
    <ligand>
        <name>[4Fe-4S] cluster</name>
        <dbReference type="ChEBI" id="CHEBI:49883"/>
        <label>1</label>
        <note>4Fe-4S-S-AdoMet</note>
    </ligand>
</feature>
<comment type="catalytic activity">
    <reaction evidence="11 12">
        <text>GTP + AH2 + S-adenosyl-L-methionine = (8S)-3',8-cyclo-7,8-dihydroguanosine 5'-triphosphate + 5'-deoxyadenosine + L-methionine + A + H(+)</text>
        <dbReference type="Rhea" id="RHEA:49576"/>
        <dbReference type="ChEBI" id="CHEBI:13193"/>
        <dbReference type="ChEBI" id="CHEBI:15378"/>
        <dbReference type="ChEBI" id="CHEBI:17319"/>
        <dbReference type="ChEBI" id="CHEBI:17499"/>
        <dbReference type="ChEBI" id="CHEBI:37565"/>
        <dbReference type="ChEBI" id="CHEBI:57844"/>
        <dbReference type="ChEBI" id="CHEBI:59789"/>
        <dbReference type="ChEBI" id="CHEBI:131766"/>
        <dbReference type="EC" id="4.1.99.22"/>
    </reaction>
</comment>
<dbReference type="Pfam" id="PF06463">
    <property type="entry name" value="Mob_synth_C"/>
    <property type="match status" value="1"/>
</dbReference>
<dbReference type="InterPro" id="IPR013483">
    <property type="entry name" value="MoaA"/>
</dbReference>
<evidence type="ECO:0000256" key="10">
    <source>
        <dbReference type="ARBA" id="ARBA00023239"/>
    </source>
</evidence>
<dbReference type="GO" id="GO:0051539">
    <property type="term" value="F:4 iron, 4 sulfur cluster binding"/>
    <property type="evidence" value="ECO:0007669"/>
    <property type="project" value="UniProtKB-UniRule"/>
</dbReference>
<dbReference type="PANTHER" id="PTHR22960">
    <property type="entry name" value="MOLYBDOPTERIN COFACTOR SYNTHESIS PROTEIN A"/>
    <property type="match status" value="1"/>
</dbReference>
<comment type="function">
    <text evidence="12">Catalyzes the cyclization of GTP to (8S)-3',8-cyclo-7,8-dihydroguanosine 5'-triphosphate.</text>
</comment>
<reference evidence="15 16" key="1">
    <citation type="submission" date="2018-08" db="EMBL/GenBank/DDBJ databases">
        <title>Diversity &amp; Physiological Properties of Lignin-Decomposing Actinobacteria from Soil.</title>
        <authorList>
            <person name="Roh S.G."/>
            <person name="Kim S.B."/>
        </authorList>
    </citation>
    <scope>NUCLEOTIDE SEQUENCE [LARGE SCALE GENOMIC DNA]</scope>
    <source>
        <strain evidence="15 16">MMS17-GH009</strain>
    </source>
</reference>
<keyword evidence="2 12" id="KW-0004">4Fe-4S</keyword>
<dbReference type="GO" id="GO:0061798">
    <property type="term" value="F:GTP 3',8'-cyclase activity"/>
    <property type="evidence" value="ECO:0007669"/>
    <property type="project" value="UniProtKB-UniRule"/>
</dbReference>
<dbReference type="UniPathway" id="UPA00344"/>
<dbReference type="Gene3D" id="3.20.20.70">
    <property type="entry name" value="Aldolase class I"/>
    <property type="match status" value="1"/>
</dbReference>
<accession>A0A372ZPI4</accession>
<evidence type="ECO:0000256" key="8">
    <source>
        <dbReference type="ARBA" id="ARBA00023134"/>
    </source>
</evidence>
<dbReference type="InterPro" id="IPR040064">
    <property type="entry name" value="MoaA-like"/>
</dbReference>
<dbReference type="NCBIfam" id="TIGR02666">
    <property type="entry name" value="moaA"/>
    <property type="match status" value="1"/>
</dbReference>
<feature type="binding site" evidence="12">
    <location>
        <position position="271"/>
    </location>
    <ligand>
        <name>[4Fe-4S] cluster</name>
        <dbReference type="ChEBI" id="CHEBI:49883"/>
        <label>2</label>
        <note>4Fe-4S-substrate</note>
    </ligand>
</feature>
<dbReference type="GO" id="GO:0061799">
    <property type="term" value="F:cyclic pyranopterin monophosphate synthase activity"/>
    <property type="evidence" value="ECO:0007669"/>
    <property type="project" value="TreeGrafter"/>
</dbReference>
<dbReference type="GO" id="GO:0046872">
    <property type="term" value="F:metal ion binding"/>
    <property type="evidence" value="ECO:0007669"/>
    <property type="project" value="UniProtKB-KW"/>
</dbReference>
<dbReference type="SUPFAM" id="SSF102114">
    <property type="entry name" value="Radical SAM enzymes"/>
    <property type="match status" value="1"/>
</dbReference>
<dbReference type="InterPro" id="IPR050105">
    <property type="entry name" value="MoCo_biosynth_MoaA/MoaC"/>
</dbReference>
<evidence type="ECO:0000256" key="13">
    <source>
        <dbReference type="SAM" id="MobiDB-lite"/>
    </source>
</evidence>
<evidence type="ECO:0000256" key="2">
    <source>
        <dbReference type="ARBA" id="ARBA00022485"/>
    </source>
</evidence>
<evidence type="ECO:0000313" key="15">
    <source>
        <dbReference type="EMBL" id="RGD57300.1"/>
    </source>
</evidence>
<evidence type="ECO:0000256" key="11">
    <source>
        <dbReference type="ARBA" id="ARBA00048697"/>
    </source>
</evidence>
<feature type="binding site" evidence="12">
    <location>
        <position position="32"/>
    </location>
    <ligand>
        <name>GTP</name>
        <dbReference type="ChEBI" id="CHEBI:37565"/>
    </ligand>
</feature>
<feature type="binding site" evidence="12">
    <location>
        <position position="173"/>
    </location>
    <ligand>
        <name>GTP</name>
        <dbReference type="ChEBI" id="CHEBI:37565"/>
    </ligand>
</feature>
<dbReference type="PROSITE" id="PS01305">
    <property type="entry name" value="MOAA_NIFB_PQQE"/>
    <property type="match status" value="1"/>
</dbReference>
<dbReference type="SFLD" id="SFLDG01383">
    <property type="entry name" value="cyclic_pyranopterin_phosphate"/>
    <property type="match status" value="1"/>
</dbReference>
<feature type="binding site" evidence="12">
    <location>
        <position position="288"/>
    </location>
    <ligand>
        <name>[4Fe-4S] cluster</name>
        <dbReference type="ChEBI" id="CHEBI:49883"/>
        <label>2</label>
        <note>4Fe-4S-substrate</note>
    </ligand>
</feature>
<dbReference type="Pfam" id="PF04055">
    <property type="entry name" value="Radical_SAM"/>
    <property type="match status" value="1"/>
</dbReference>
<evidence type="ECO:0000256" key="5">
    <source>
        <dbReference type="ARBA" id="ARBA00022741"/>
    </source>
</evidence>
<evidence type="ECO:0000256" key="12">
    <source>
        <dbReference type="HAMAP-Rule" id="MF_01225"/>
    </source>
</evidence>
<evidence type="ECO:0000256" key="4">
    <source>
        <dbReference type="ARBA" id="ARBA00022723"/>
    </source>
</evidence>
<organism evidence="15 16">
    <name type="scientific">Kitasatospora xanthocidica</name>
    <dbReference type="NCBI Taxonomy" id="83382"/>
    <lineage>
        <taxon>Bacteria</taxon>
        <taxon>Bacillati</taxon>
        <taxon>Actinomycetota</taxon>
        <taxon>Actinomycetes</taxon>
        <taxon>Kitasatosporales</taxon>
        <taxon>Streptomycetaceae</taxon>
        <taxon>Kitasatospora</taxon>
    </lineage>
</organism>
<evidence type="ECO:0000256" key="1">
    <source>
        <dbReference type="ARBA" id="ARBA00012167"/>
    </source>
</evidence>
<dbReference type="SFLD" id="SFLDG01067">
    <property type="entry name" value="SPASM/twitch_domain_containing"/>
    <property type="match status" value="1"/>
</dbReference>
<evidence type="ECO:0000256" key="6">
    <source>
        <dbReference type="ARBA" id="ARBA00023004"/>
    </source>
</evidence>
<feature type="domain" description="Radical SAM core" evidence="14">
    <location>
        <begin position="23"/>
        <end position="237"/>
    </location>
</feature>
<evidence type="ECO:0000259" key="14">
    <source>
        <dbReference type="PROSITE" id="PS51918"/>
    </source>
</evidence>
<dbReference type="CDD" id="cd21117">
    <property type="entry name" value="Twitch_MoaA"/>
    <property type="match status" value="1"/>
</dbReference>
<dbReference type="SMART" id="SM00729">
    <property type="entry name" value="Elp3"/>
    <property type="match status" value="1"/>
</dbReference>
<dbReference type="CDD" id="cd01335">
    <property type="entry name" value="Radical_SAM"/>
    <property type="match status" value="1"/>
</dbReference>
<dbReference type="RefSeq" id="WP_049657070.1">
    <property type="nucleotide sequence ID" value="NZ_QVIG01000001.1"/>
</dbReference>
<dbReference type="Proteomes" id="UP000263377">
    <property type="component" value="Unassembled WGS sequence"/>
</dbReference>
<feature type="binding site" evidence="12">
    <location>
        <position position="207"/>
    </location>
    <ligand>
        <name>S-adenosyl-L-methionine</name>
        <dbReference type="ChEBI" id="CHEBI:59789"/>
    </ligand>
</feature>
<comment type="caution">
    <text evidence="15">The sequence shown here is derived from an EMBL/GenBank/DDBJ whole genome shotgun (WGS) entry which is preliminary data.</text>
</comment>
<dbReference type="AlphaFoldDB" id="A0A372ZPI4"/>
<evidence type="ECO:0000256" key="9">
    <source>
        <dbReference type="ARBA" id="ARBA00023150"/>
    </source>
</evidence>
<keyword evidence="16" id="KW-1185">Reference proteome</keyword>
<keyword evidence="3 12" id="KW-0949">S-adenosyl-L-methionine</keyword>
<feature type="binding site" evidence="12">
    <location>
        <begin position="276"/>
        <end position="278"/>
    </location>
    <ligand>
        <name>GTP</name>
        <dbReference type="ChEBI" id="CHEBI:37565"/>
    </ligand>
</feature>
<feature type="binding site" evidence="12">
    <location>
        <position position="136"/>
    </location>
    <ligand>
        <name>S-adenosyl-L-methionine</name>
        <dbReference type="ChEBI" id="CHEBI:59789"/>
    </ligand>
</feature>
<comment type="similarity">
    <text evidence="12">Belongs to the radical SAM superfamily. MoaA family.</text>
</comment>
<keyword evidence="7 12" id="KW-0411">Iron-sulfur</keyword>
<keyword evidence="6 12" id="KW-0408">Iron</keyword>
<feature type="binding site" evidence="12">
    <location>
        <position position="86"/>
    </location>
    <ligand>
        <name>S-adenosyl-L-methionine</name>
        <dbReference type="ChEBI" id="CHEBI:59789"/>
    </ligand>
</feature>
<gene>
    <name evidence="12 15" type="primary">moaA</name>
    <name evidence="15" type="ORF">DR950_05370</name>
</gene>
<feature type="binding site" evidence="12">
    <location>
        <position position="43"/>
    </location>
    <ligand>
        <name>[4Fe-4S] cluster</name>
        <dbReference type="ChEBI" id="CHEBI:49883"/>
        <label>1</label>
        <note>4Fe-4S-S-AdoMet</note>
    </ligand>
</feature>
<name>A0A372ZPI4_9ACTN</name>
<keyword evidence="10 12" id="KW-0456">Lyase</keyword>
<keyword evidence="4 12" id="KW-0479">Metal-binding</keyword>
<comment type="subunit">
    <text evidence="12">Monomer and homodimer.</text>
</comment>
<keyword evidence="8 12" id="KW-0342">GTP-binding</keyword>
<keyword evidence="9 12" id="KW-0501">Molybdenum cofactor biosynthesis</keyword>
<dbReference type="InterPro" id="IPR000385">
    <property type="entry name" value="MoaA_NifB_PqqE_Fe-S-bd_CS"/>
</dbReference>